<keyword evidence="4" id="KW-1185">Reference proteome</keyword>
<evidence type="ECO:0000313" key="4">
    <source>
        <dbReference type="Proteomes" id="UP000179454"/>
    </source>
</evidence>
<dbReference type="SUPFAM" id="SSF55729">
    <property type="entry name" value="Acyl-CoA N-acyltransferases (Nat)"/>
    <property type="match status" value="1"/>
</dbReference>
<name>A0ABD6HBX7_AGRVI</name>
<dbReference type="Pfam" id="PF13523">
    <property type="entry name" value="Acetyltransf_8"/>
    <property type="match status" value="1"/>
</dbReference>
<feature type="domain" description="N-acetyltransferase" evidence="1">
    <location>
        <begin position="7"/>
        <end position="166"/>
    </location>
</feature>
<gene>
    <name evidence="3" type="ORF">BBK91_020110</name>
    <name evidence="2" type="ORF">BBL17_026175</name>
</gene>
<evidence type="ECO:0000313" key="3">
    <source>
        <dbReference type="EMBL" id="MUP12165.1"/>
    </source>
</evidence>
<evidence type="ECO:0000313" key="2">
    <source>
        <dbReference type="EMBL" id="MUO45260.1"/>
    </source>
</evidence>
<evidence type="ECO:0000313" key="5">
    <source>
        <dbReference type="Proteomes" id="UP000179536"/>
    </source>
</evidence>
<organism evidence="3 5">
    <name type="scientific">Agrobacterium vitis</name>
    <name type="common">Rhizobium vitis</name>
    <dbReference type="NCBI Taxonomy" id="373"/>
    <lineage>
        <taxon>Bacteria</taxon>
        <taxon>Pseudomonadati</taxon>
        <taxon>Pseudomonadota</taxon>
        <taxon>Alphaproteobacteria</taxon>
        <taxon>Hyphomicrobiales</taxon>
        <taxon>Rhizobiaceae</taxon>
        <taxon>Rhizobium/Agrobacterium group</taxon>
        <taxon>Agrobacterium</taxon>
    </lineage>
</organism>
<dbReference type="EMBL" id="MBFE02000032">
    <property type="protein sequence ID" value="MUO45260.1"/>
    <property type="molecule type" value="Genomic_DNA"/>
</dbReference>
<dbReference type="EMBL" id="MBFA02000015">
    <property type="protein sequence ID" value="MUP12165.1"/>
    <property type="molecule type" value="Genomic_DNA"/>
</dbReference>
<reference evidence="4 5" key="1">
    <citation type="submission" date="2019-11" db="EMBL/GenBank/DDBJ databases">
        <title>Whole-genome sequencing of Allorhizobium vitis.</title>
        <authorList>
            <person name="Gan H.M."/>
            <person name="Savka M.A."/>
        </authorList>
    </citation>
    <scope>NUCLEOTIDE SEQUENCE [LARGE SCALE GENOMIC DNA]</scope>
    <source>
        <strain evidence="3 5">RF2/1</strain>
        <strain evidence="2 4">T1/7</strain>
    </source>
</reference>
<dbReference type="RefSeq" id="WP_015915258.1">
    <property type="nucleotide sequence ID" value="NZ_MBFA02000015.1"/>
</dbReference>
<sequence>MHPTPPLILAPLARDDRARVLHLALPPEQQMFAGPIENVIDDGDQTVDFHIGSVSDDPVCFFKIDRDYNTRLTGFDLAEQGFQPGDLGLRALIVGSQFQGKGYGTAAMAALPTYLARHYPARHCFLTVNLRNPAAISLYTKGGWQDTGQTYLGGKAGPQILMRLEL</sequence>
<dbReference type="InterPro" id="IPR000182">
    <property type="entry name" value="GNAT_dom"/>
</dbReference>
<evidence type="ECO:0000259" key="1">
    <source>
        <dbReference type="PROSITE" id="PS51186"/>
    </source>
</evidence>
<accession>A0ABD6HBX7</accession>
<proteinExistence type="predicted"/>
<dbReference type="Gene3D" id="3.40.630.30">
    <property type="match status" value="1"/>
</dbReference>
<dbReference type="Proteomes" id="UP000179536">
    <property type="component" value="Unassembled WGS sequence"/>
</dbReference>
<dbReference type="AlphaFoldDB" id="A0ABD6HBX7"/>
<dbReference type="InterPro" id="IPR016181">
    <property type="entry name" value="Acyl_CoA_acyltransferase"/>
</dbReference>
<dbReference type="PROSITE" id="PS51186">
    <property type="entry name" value="GNAT"/>
    <property type="match status" value="1"/>
</dbReference>
<comment type="caution">
    <text evidence="3">The sequence shown here is derived from an EMBL/GenBank/DDBJ whole genome shotgun (WGS) entry which is preliminary data.</text>
</comment>
<protein>
    <submittedName>
        <fullName evidence="3">GNAT family N-acetyltransferase</fullName>
    </submittedName>
</protein>
<dbReference type="Proteomes" id="UP000179454">
    <property type="component" value="Unassembled WGS sequence"/>
</dbReference>